<dbReference type="InterPro" id="IPR036390">
    <property type="entry name" value="WH_DNA-bd_sf"/>
</dbReference>
<feature type="domain" description="HTH gntR-type" evidence="4">
    <location>
        <begin position="33"/>
        <end position="103"/>
    </location>
</feature>
<evidence type="ECO:0000313" key="6">
    <source>
        <dbReference type="Proteomes" id="UP001324287"/>
    </source>
</evidence>
<dbReference type="PRINTS" id="PR00035">
    <property type="entry name" value="HTHGNTR"/>
</dbReference>
<evidence type="ECO:0000256" key="1">
    <source>
        <dbReference type="ARBA" id="ARBA00023015"/>
    </source>
</evidence>
<dbReference type="SUPFAM" id="SSF46785">
    <property type="entry name" value="Winged helix' DNA-binding domain"/>
    <property type="match status" value="1"/>
</dbReference>
<evidence type="ECO:0000256" key="2">
    <source>
        <dbReference type="ARBA" id="ARBA00023125"/>
    </source>
</evidence>
<dbReference type="PANTHER" id="PTHR43537:SF24">
    <property type="entry name" value="GLUCONATE OPERON TRANSCRIPTIONAL REPRESSOR"/>
    <property type="match status" value="1"/>
</dbReference>
<accession>A0ABZ1AUH8</accession>
<gene>
    <name evidence="5" type="ORF">U6N30_19595</name>
</gene>
<name>A0ABZ1AUH8_9ACTN</name>
<dbReference type="Gene3D" id="1.20.120.530">
    <property type="entry name" value="GntR ligand-binding domain-like"/>
    <property type="match status" value="1"/>
</dbReference>
<reference evidence="5 6" key="1">
    <citation type="submission" date="2023-12" db="EMBL/GenBank/DDBJ databases">
        <title>Blastococcus brunescens sp. nov., an actonobacterium isolated from sandstone collected in sahara desert.</title>
        <authorList>
            <person name="Gtari M."/>
            <person name="Ghodhbane F."/>
        </authorList>
    </citation>
    <scope>NUCLEOTIDE SEQUENCE [LARGE SCALE GENOMIC DNA]</scope>
    <source>
        <strain evidence="5 6">BMG 8361</strain>
    </source>
</reference>
<evidence type="ECO:0000256" key="3">
    <source>
        <dbReference type="ARBA" id="ARBA00023163"/>
    </source>
</evidence>
<dbReference type="InterPro" id="IPR036388">
    <property type="entry name" value="WH-like_DNA-bd_sf"/>
</dbReference>
<dbReference type="PROSITE" id="PS50949">
    <property type="entry name" value="HTH_GNTR"/>
    <property type="match status" value="1"/>
</dbReference>
<dbReference type="SMART" id="SM00895">
    <property type="entry name" value="FCD"/>
    <property type="match status" value="1"/>
</dbReference>
<dbReference type="CDD" id="cd07377">
    <property type="entry name" value="WHTH_GntR"/>
    <property type="match status" value="1"/>
</dbReference>
<dbReference type="Pfam" id="PF00392">
    <property type="entry name" value="GntR"/>
    <property type="match status" value="1"/>
</dbReference>
<proteinExistence type="predicted"/>
<dbReference type="SMART" id="SM00345">
    <property type="entry name" value="HTH_GNTR"/>
    <property type="match status" value="1"/>
</dbReference>
<evidence type="ECO:0000259" key="4">
    <source>
        <dbReference type="PROSITE" id="PS50949"/>
    </source>
</evidence>
<dbReference type="InterPro" id="IPR000524">
    <property type="entry name" value="Tscrpt_reg_HTH_GntR"/>
</dbReference>
<dbReference type="SUPFAM" id="SSF48008">
    <property type="entry name" value="GntR ligand-binding domain-like"/>
    <property type="match status" value="1"/>
</dbReference>
<dbReference type="Gene3D" id="1.10.10.10">
    <property type="entry name" value="Winged helix-like DNA-binding domain superfamily/Winged helix DNA-binding domain"/>
    <property type="match status" value="1"/>
</dbReference>
<keyword evidence="6" id="KW-1185">Reference proteome</keyword>
<dbReference type="InterPro" id="IPR008920">
    <property type="entry name" value="TF_FadR/GntR_C"/>
</dbReference>
<keyword evidence="1" id="KW-0805">Transcription regulation</keyword>
<dbReference type="Proteomes" id="UP001324287">
    <property type="component" value="Chromosome"/>
</dbReference>
<dbReference type="RefSeq" id="WP_324273587.1">
    <property type="nucleotide sequence ID" value="NZ_CP141261.1"/>
</dbReference>
<sequence length="253" mass="26439">MRTLAVPDREGLPPTEPAVRGADEALFRPIRGGNAFEETVERLLSTLRLGVVAPGGRLPPGRELSARLGVSRATLREALATLQTAGYLASRRGRYGGTFVVATPPPGSGPGPGGRSAAEIDDVLAYRQVLESGAAEAAAARSLTRADREHLSTRLAECTGAGPADYRRLDSRLHLAVAEVAGSPSLTTAVVDIRSRVNELLDAIPLLAPNIEHSDRQHAAIVTAILAGDPAGARRTMAEHLAGTAALLRGFLT</sequence>
<keyword evidence="2" id="KW-0238">DNA-binding</keyword>
<dbReference type="Pfam" id="PF07729">
    <property type="entry name" value="FCD"/>
    <property type="match status" value="1"/>
</dbReference>
<evidence type="ECO:0000313" key="5">
    <source>
        <dbReference type="EMBL" id="WRL62232.1"/>
    </source>
</evidence>
<dbReference type="InterPro" id="IPR011711">
    <property type="entry name" value="GntR_C"/>
</dbReference>
<dbReference type="EMBL" id="CP141261">
    <property type="protein sequence ID" value="WRL62232.1"/>
    <property type="molecule type" value="Genomic_DNA"/>
</dbReference>
<keyword evidence="3" id="KW-0804">Transcription</keyword>
<dbReference type="PANTHER" id="PTHR43537">
    <property type="entry name" value="TRANSCRIPTIONAL REGULATOR, GNTR FAMILY"/>
    <property type="match status" value="1"/>
</dbReference>
<protein>
    <submittedName>
        <fullName evidence="5">FCD domain-containing protein</fullName>
    </submittedName>
</protein>
<organism evidence="5 6">
    <name type="scientific">Blastococcus brunescens</name>
    <dbReference type="NCBI Taxonomy" id="1564165"/>
    <lineage>
        <taxon>Bacteria</taxon>
        <taxon>Bacillati</taxon>
        <taxon>Actinomycetota</taxon>
        <taxon>Actinomycetes</taxon>
        <taxon>Geodermatophilales</taxon>
        <taxon>Geodermatophilaceae</taxon>
        <taxon>Blastococcus</taxon>
    </lineage>
</organism>